<gene>
    <name evidence="2" type="ORF">SCLCIDRAFT_1210576</name>
</gene>
<proteinExistence type="predicted"/>
<keyword evidence="3" id="KW-1185">Reference proteome</keyword>
<reference evidence="2 3" key="1">
    <citation type="submission" date="2014-04" db="EMBL/GenBank/DDBJ databases">
        <authorList>
            <consortium name="DOE Joint Genome Institute"/>
            <person name="Kuo A."/>
            <person name="Kohler A."/>
            <person name="Nagy L.G."/>
            <person name="Floudas D."/>
            <person name="Copeland A."/>
            <person name="Barry K.W."/>
            <person name="Cichocki N."/>
            <person name="Veneault-Fourrey C."/>
            <person name="LaButti K."/>
            <person name="Lindquist E.A."/>
            <person name="Lipzen A."/>
            <person name="Lundell T."/>
            <person name="Morin E."/>
            <person name="Murat C."/>
            <person name="Sun H."/>
            <person name="Tunlid A."/>
            <person name="Henrissat B."/>
            <person name="Grigoriev I.V."/>
            <person name="Hibbett D.S."/>
            <person name="Martin F."/>
            <person name="Nordberg H.P."/>
            <person name="Cantor M.N."/>
            <person name="Hua S.X."/>
        </authorList>
    </citation>
    <scope>NUCLEOTIDE SEQUENCE [LARGE SCALE GENOMIC DNA]</scope>
    <source>
        <strain evidence="2 3">Foug A</strain>
    </source>
</reference>
<dbReference type="AlphaFoldDB" id="A0A0C3AQ93"/>
<evidence type="ECO:0000259" key="1">
    <source>
        <dbReference type="Pfam" id="PF10263"/>
    </source>
</evidence>
<dbReference type="STRING" id="1036808.A0A0C3AQ93"/>
<accession>A0A0C3AQ93</accession>
<dbReference type="HOGENOM" id="CLU_1856471_0_0_1"/>
<dbReference type="Proteomes" id="UP000053989">
    <property type="component" value="Unassembled WGS sequence"/>
</dbReference>
<dbReference type="EMBL" id="KN822014">
    <property type="protein sequence ID" value="KIM67097.1"/>
    <property type="molecule type" value="Genomic_DNA"/>
</dbReference>
<dbReference type="GO" id="GO:0005634">
    <property type="term" value="C:nucleus"/>
    <property type="evidence" value="ECO:0007669"/>
    <property type="project" value="TreeGrafter"/>
</dbReference>
<dbReference type="InterPro" id="IPR006640">
    <property type="entry name" value="SprT-like_domain"/>
</dbReference>
<name>A0A0C3AQ93_9AGAM</name>
<protein>
    <recommendedName>
        <fullName evidence="1">SprT-like domain-containing protein</fullName>
    </recommendedName>
</protein>
<dbReference type="Pfam" id="PF10263">
    <property type="entry name" value="SprT-like"/>
    <property type="match status" value="1"/>
</dbReference>
<feature type="non-terminal residue" evidence="2">
    <location>
        <position position="1"/>
    </location>
</feature>
<dbReference type="OrthoDB" id="20772at2759"/>
<dbReference type="InParanoid" id="A0A0C3AQ93"/>
<dbReference type="PANTHER" id="PTHR23099:SF0">
    <property type="entry name" value="GERM CELL NUCLEAR ACIDIC PROTEIN"/>
    <property type="match status" value="1"/>
</dbReference>
<organism evidence="2 3">
    <name type="scientific">Scleroderma citrinum Foug A</name>
    <dbReference type="NCBI Taxonomy" id="1036808"/>
    <lineage>
        <taxon>Eukaryota</taxon>
        <taxon>Fungi</taxon>
        <taxon>Dikarya</taxon>
        <taxon>Basidiomycota</taxon>
        <taxon>Agaricomycotina</taxon>
        <taxon>Agaricomycetes</taxon>
        <taxon>Agaricomycetidae</taxon>
        <taxon>Boletales</taxon>
        <taxon>Sclerodermatineae</taxon>
        <taxon>Sclerodermataceae</taxon>
        <taxon>Scleroderma</taxon>
    </lineage>
</organism>
<evidence type="ECO:0000313" key="2">
    <source>
        <dbReference type="EMBL" id="KIM67097.1"/>
    </source>
</evidence>
<dbReference type="PANTHER" id="PTHR23099">
    <property type="entry name" value="TRANSCRIPTIONAL REGULATOR"/>
    <property type="match status" value="1"/>
</dbReference>
<reference evidence="3" key="2">
    <citation type="submission" date="2015-01" db="EMBL/GenBank/DDBJ databases">
        <title>Evolutionary Origins and Diversification of the Mycorrhizal Mutualists.</title>
        <authorList>
            <consortium name="DOE Joint Genome Institute"/>
            <consortium name="Mycorrhizal Genomics Consortium"/>
            <person name="Kohler A."/>
            <person name="Kuo A."/>
            <person name="Nagy L.G."/>
            <person name="Floudas D."/>
            <person name="Copeland A."/>
            <person name="Barry K.W."/>
            <person name="Cichocki N."/>
            <person name="Veneault-Fourrey C."/>
            <person name="LaButti K."/>
            <person name="Lindquist E.A."/>
            <person name="Lipzen A."/>
            <person name="Lundell T."/>
            <person name="Morin E."/>
            <person name="Murat C."/>
            <person name="Riley R."/>
            <person name="Ohm R."/>
            <person name="Sun H."/>
            <person name="Tunlid A."/>
            <person name="Henrissat B."/>
            <person name="Grigoriev I.V."/>
            <person name="Hibbett D.S."/>
            <person name="Martin F."/>
        </authorList>
    </citation>
    <scope>NUCLEOTIDE SEQUENCE [LARGE SCALE GENOMIC DNA]</scope>
    <source>
        <strain evidence="3">Foug A</strain>
    </source>
</reference>
<dbReference type="GO" id="GO:0006950">
    <property type="term" value="P:response to stress"/>
    <property type="evidence" value="ECO:0007669"/>
    <property type="project" value="UniProtKB-ARBA"/>
</dbReference>
<feature type="domain" description="SprT-like" evidence="1">
    <location>
        <begin position="1"/>
        <end position="41"/>
    </location>
</feature>
<sequence length="138" mass="15529">MCHLACWVINNRPQEGHGQLFKSWGIKVMRNYPDIQVSTRHNYEISYPYEWKCERCSKVYGRHSKSIRPETCVCGICKVGKLVPQFSGKATSAQKATGRASQLTVAERRPNTPLVESQGPGVLCDANGLAEVFRHVHI</sequence>
<evidence type="ECO:0000313" key="3">
    <source>
        <dbReference type="Proteomes" id="UP000053989"/>
    </source>
</evidence>